<comment type="caution">
    <text evidence="1">The sequence shown here is derived from an EMBL/GenBank/DDBJ whole genome shotgun (WGS) entry which is preliminary data.</text>
</comment>
<gene>
    <name evidence="1" type="ORF">KSZ_73090</name>
</gene>
<dbReference type="Proteomes" id="UP000635565">
    <property type="component" value="Unassembled WGS sequence"/>
</dbReference>
<name>A0ABQ3VUR7_9CHLR</name>
<sequence length="216" mass="23574">MKKHMTTNRWQRHSFLARVLVMALMISLTAGTMSLLSVQTTEASTGHIRPPKPAFQFSMIPSPNINQCLPEASGFVSITRGAQNDIMQVSVRGLVPDTGYDLFVIEIPNKPFGVAWYQSDLETDHDGKGSVTVQGIFNRETFSISTGGPTVTFGATHQFHLGLWFNDPQVPFDQGCEPGQTSPIVTPFNGEQHAGIQVLNTANFPDAQGPLSFVNP</sequence>
<accession>A0ABQ3VUR7</accession>
<evidence type="ECO:0000313" key="1">
    <source>
        <dbReference type="EMBL" id="GHO89303.1"/>
    </source>
</evidence>
<keyword evidence="2" id="KW-1185">Reference proteome</keyword>
<organism evidence="1 2">
    <name type="scientific">Dictyobacter formicarum</name>
    <dbReference type="NCBI Taxonomy" id="2778368"/>
    <lineage>
        <taxon>Bacteria</taxon>
        <taxon>Bacillati</taxon>
        <taxon>Chloroflexota</taxon>
        <taxon>Ktedonobacteria</taxon>
        <taxon>Ktedonobacterales</taxon>
        <taxon>Dictyobacteraceae</taxon>
        <taxon>Dictyobacter</taxon>
    </lineage>
</organism>
<dbReference type="EMBL" id="BNJJ01000034">
    <property type="protein sequence ID" value="GHO89303.1"/>
    <property type="molecule type" value="Genomic_DNA"/>
</dbReference>
<proteinExistence type="predicted"/>
<protein>
    <submittedName>
        <fullName evidence="1">Uncharacterized protein</fullName>
    </submittedName>
</protein>
<evidence type="ECO:0000313" key="2">
    <source>
        <dbReference type="Proteomes" id="UP000635565"/>
    </source>
</evidence>
<reference evidence="1 2" key="1">
    <citation type="journal article" date="2021" name="Int. J. Syst. Evol. Microbiol.">
        <title>Reticulibacter mediterranei gen. nov., sp. nov., within the new family Reticulibacteraceae fam. nov., and Ktedonospora formicarum gen. nov., sp. nov., Ktedonobacter robiniae sp. nov., Dictyobacter formicarum sp. nov. and Dictyobacter arantiisoli sp. nov., belonging to the class Ktedonobacteria.</title>
        <authorList>
            <person name="Yabe S."/>
            <person name="Zheng Y."/>
            <person name="Wang C.M."/>
            <person name="Sakai Y."/>
            <person name="Abe K."/>
            <person name="Yokota A."/>
            <person name="Donadio S."/>
            <person name="Cavaletti L."/>
            <person name="Monciardini P."/>
        </authorList>
    </citation>
    <scope>NUCLEOTIDE SEQUENCE [LARGE SCALE GENOMIC DNA]</scope>
    <source>
        <strain evidence="1 2">SOSP1-9</strain>
    </source>
</reference>